<keyword evidence="13" id="KW-1185">Reference proteome</keyword>
<dbReference type="Pfam" id="PF00355">
    <property type="entry name" value="Rieske"/>
    <property type="match status" value="1"/>
</dbReference>
<evidence type="ECO:0000256" key="5">
    <source>
        <dbReference type="ARBA" id="ARBA00022946"/>
    </source>
</evidence>
<evidence type="ECO:0000256" key="9">
    <source>
        <dbReference type="ARBA" id="ARBA00023014"/>
    </source>
</evidence>
<keyword evidence="8" id="KW-0408">Iron</keyword>
<feature type="domain" description="Rieske" evidence="11">
    <location>
        <begin position="15"/>
        <end position="91"/>
    </location>
</feature>
<dbReference type="SUPFAM" id="SSF50022">
    <property type="entry name" value="ISP domain"/>
    <property type="match status" value="1"/>
</dbReference>
<evidence type="ECO:0000256" key="3">
    <source>
        <dbReference type="ARBA" id="ARBA00022714"/>
    </source>
</evidence>
<keyword evidence="3" id="KW-0001">2Fe-2S</keyword>
<dbReference type="InterPro" id="IPR036922">
    <property type="entry name" value="Rieske_2Fe-2S_sf"/>
</dbReference>
<evidence type="ECO:0000313" key="12">
    <source>
        <dbReference type="EMBL" id="CAL1373611.1"/>
    </source>
</evidence>
<dbReference type="PANTHER" id="PTHR21266:SF32">
    <property type="entry name" value="CHOLESTEROL 7-DESATURASE NVD"/>
    <property type="match status" value="1"/>
</dbReference>
<evidence type="ECO:0000256" key="4">
    <source>
        <dbReference type="ARBA" id="ARBA00022723"/>
    </source>
</evidence>
<keyword evidence="7" id="KW-0560">Oxidoreductase</keyword>
<evidence type="ECO:0000256" key="2">
    <source>
        <dbReference type="ARBA" id="ARBA00022692"/>
    </source>
</evidence>
<dbReference type="PANTHER" id="PTHR21266">
    <property type="entry name" value="IRON-SULFUR DOMAIN CONTAINING PROTEIN"/>
    <property type="match status" value="1"/>
</dbReference>
<evidence type="ECO:0000256" key="6">
    <source>
        <dbReference type="ARBA" id="ARBA00022989"/>
    </source>
</evidence>
<keyword evidence="9" id="KW-0411">Iron-sulfur</keyword>
<keyword evidence="2" id="KW-0812">Transmembrane</keyword>
<keyword evidence="6" id="KW-1133">Transmembrane helix</keyword>
<dbReference type="Gene3D" id="2.102.10.10">
    <property type="entry name" value="Rieske [2Fe-2S] iron-sulphur domain"/>
    <property type="match status" value="1"/>
</dbReference>
<dbReference type="AlphaFoldDB" id="A0AAV2DIC7"/>
<dbReference type="GO" id="GO:0016491">
    <property type="term" value="F:oxidoreductase activity"/>
    <property type="evidence" value="ECO:0007669"/>
    <property type="project" value="UniProtKB-KW"/>
</dbReference>
<evidence type="ECO:0000259" key="11">
    <source>
        <dbReference type="PROSITE" id="PS51296"/>
    </source>
</evidence>
<sequence length="91" mass="10713">MTETDSQKFNWFAEWYPVMSVCDLDKRIPHAKTVMGLDFVAWWERITNAWKVIGDSWPHRLAPPSKGRINQSGGRLQCVYRGLCYPSRRLR</sequence>
<dbReference type="Proteomes" id="UP001497516">
    <property type="component" value="Chromosome 3"/>
</dbReference>
<evidence type="ECO:0000313" key="13">
    <source>
        <dbReference type="Proteomes" id="UP001497516"/>
    </source>
</evidence>
<gene>
    <name evidence="12" type="ORF">LTRI10_LOCUS15530</name>
</gene>
<keyword evidence="5" id="KW-0809">Transit peptide</keyword>
<dbReference type="GO" id="GO:0005737">
    <property type="term" value="C:cytoplasm"/>
    <property type="evidence" value="ECO:0007669"/>
    <property type="project" value="TreeGrafter"/>
</dbReference>
<name>A0AAV2DIC7_9ROSI</name>
<evidence type="ECO:0000256" key="8">
    <source>
        <dbReference type="ARBA" id="ARBA00023004"/>
    </source>
</evidence>
<evidence type="ECO:0000256" key="10">
    <source>
        <dbReference type="ARBA" id="ARBA00023136"/>
    </source>
</evidence>
<organism evidence="12 13">
    <name type="scientific">Linum trigynum</name>
    <dbReference type="NCBI Taxonomy" id="586398"/>
    <lineage>
        <taxon>Eukaryota</taxon>
        <taxon>Viridiplantae</taxon>
        <taxon>Streptophyta</taxon>
        <taxon>Embryophyta</taxon>
        <taxon>Tracheophyta</taxon>
        <taxon>Spermatophyta</taxon>
        <taxon>Magnoliopsida</taxon>
        <taxon>eudicotyledons</taxon>
        <taxon>Gunneridae</taxon>
        <taxon>Pentapetalae</taxon>
        <taxon>rosids</taxon>
        <taxon>fabids</taxon>
        <taxon>Malpighiales</taxon>
        <taxon>Linaceae</taxon>
        <taxon>Linum</taxon>
    </lineage>
</organism>
<evidence type="ECO:0000256" key="7">
    <source>
        <dbReference type="ARBA" id="ARBA00023002"/>
    </source>
</evidence>
<dbReference type="GO" id="GO:0016020">
    <property type="term" value="C:membrane"/>
    <property type="evidence" value="ECO:0007669"/>
    <property type="project" value="UniProtKB-SubCell"/>
</dbReference>
<accession>A0AAV2DIC7</accession>
<proteinExistence type="predicted"/>
<dbReference type="InterPro" id="IPR017941">
    <property type="entry name" value="Rieske_2Fe-2S"/>
</dbReference>
<dbReference type="PROSITE" id="PS51296">
    <property type="entry name" value="RIESKE"/>
    <property type="match status" value="1"/>
</dbReference>
<comment type="subcellular location">
    <subcellularLocation>
        <location evidence="1">Membrane</location>
    </subcellularLocation>
</comment>
<keyword evidence="10" id="KW-0472">Membrane</keyword>
<keyword evidence="4" id="KW-0479">Metal-binding</keyword>
<dbReference type="InterPro" id="IPR050584">
    <property type="entry name" value="Cholesterol_7-desaturase"/>
</dbReference>
<dbReference type="GO" id="GO:0046872">
    <property type="term" value="F:metal ion binding"/>
    <property type="evidence" value="ECO:0007669"/>
    <property type="project" value="UniProtKB-KW"/>
</dbReference>
<evidence type="ECO:0000256" key="1">
    <source>
        <dbReference type="ARBA" id="ARBA00004370"/>
    </source>
</evidence>
<reference evidence="12 13" key="1">
    <citation type="submission" date="2024-04" db="EMBL/GenBank/DDBJ databases">
        <authorList>
            <person name="Fracassetti M."/>
        </authorList>
    </citation>
    <scope>NUCLEOTIDE SEQUENCE [LARGE SCALE GENOMIC DNA]</scope>
</reference>
<dbReference type="EMBL" id="OZ034816">
    <property type="protein sequence ID" value="CAL1373611.1"/>
    <property type="molecule type" value="Genomic_DNA"/>
</dbReference>
<protein>
    <recommendedName>
        <fullName evidence="11">Rieske domain-containing protein</fullName>
    </recommendedName>
</protein>
<dbReference type="GO" id="GO:0051537">
    <property type="term" value="F:2 iron, 2 sulfur cluster binding"/>
    <property type="evidence" value="ECO:0007669"/>
    <property type="project" value="UniProtKB-KW"/>
</dbReference>